<organism evidence="1">
    <name type="scientific">Siphoviridae sp. ct3pR10</name>
    <dbReference type="NCBI Taxonomy" id="2826284"/>
    <lineage>
        <taxon>Viruses</taxon>
        <taxon>Duplodnaviria</taxon>
        <taxon>Heunggongvirae</taxon>
        <taxon>Uroviricota</taxon>
        <taxon>Caudoviricetes</taxon>
    </lineage>
</organism>
<accession>A0A8S5LWH0</accession>
<protein>
    <submittedName>
        <fullName evidence="1">Uncharacterized protein</fullName>
    </submittedName>
</protein>
<evidence type="ECO:0000313" key="1">
    <source>
        <dbReference type="EMBL" id="DAD74397.1"/>
    </source>
</evidence>
<proteinExistence type="predicted"/>
<dbReference type="EMBL" id="BK014759">
    <property type="protein sequence ID" value="DAD74397.1"/>
    <property type="molecule type" value="Genomic_DNA"/>
</dbReference>
<sequence length="81" mass="8921">MEKLTTATGNEFSCDYFNPCQPTGQCNLRVLNTNISTVASVFSNPSETVQLWCSNQYAANYTRLVAIVPESDAIRVVLGKE</sequence>
<reference evidence="1" key="1">
    <citation type="journal article" date="2021" name="Proc. Natl. Acad. Sci. U.S.A.">
        <title>A Catalog of Tens of Thousands of Viruses from Human Metagenomes Reveals Hidden Associations with Chronic Diseases.</title>
        <authorList>
            <person name="Tisza M.J."/>
            <person name="Buck C.B."/>
        </authorList>
    </citation>
    <scope>NUCLEOTIDE SEQUENCE</scope>
    <source>
        <strain evidence="1">Ct3pR10</strain>
    </source>
</reference>
<name>A0A8S5LWH0_9CAUD</name>